<evidence type="ECO:0000313" key="6">
    <source>
        <dbReference type="EMBL" id="KYQ72281.1"/>
    </source>
</evidence>
<keyword evidence="4" id="KW-0812">Transmembrane</keyword>
<dbReference type="Gene3D" id="3.30.70.270">
    <property type="match status" value="1"/>
</dbReference>
<name>A0A151Y2L6_9GAMM</name>
<dbReference type="SUPFAM" id="SSF55073">
    <property type="entry name" value="Nucleotide cyclase"/>
    <property type="match status" value="1"/>
</dbReference>
<dbReference type="InterPro" id="IPR050469">
    <property type="entry name" value="Diguanylate_Cyclase"/>
</dbReference>
<comment type="catalytic activity">
    <reaction evidence="3">
        <text>2 GTP = 3',3'-c-di-GMP + 2 diphosphate</text>
        <dbReference type="Rhea" id="RHEA:24898"/>
        <dbReference type="ChEBI" id="CHEBI:33019"/>
        <dbReference type="ChEBI" id="CHEBI:37565"/>
        <dbReference type="ChEBI" id="CHEBI:58805"/>
        <dbReference type="EC" id="2.7.7.65"/>
    </reaction>
</comment>
<sequence length="395" mass="45014">MKIVPPKGEAVSEQKILKYMLEDEVVMNWNILKKCALMLFLGAAVHLTWIIWKSFVLLTPSVWQWVNVPSVQSQLILNSIFFVLLLLLIWPCFAWQHKRWVKLALPYLSVGLFVISLCRDGYLVGVLSPATMISYVSLVTVGLVLLPRVIVYSAFIPATLYLIGSAYLSYTGNLSYGPLFQINGPYYSNHFWLLSMLFFITPILCTCLALFEILLSQWRHRERLIQQLSQMDPLTNLFNRRSINQCLDRLSDPDQEDYALVLLDLDHFKHINDQFGHHKGDEALVKVSEILSQLVRGTDVVGRFGGEEFILILHQSSLEQAQQVAERCRSAIEQVELFADEGQRIHITASFGIAVSETEFRPQQLLSQADKALYQAKANGRNSVEIYFSASEPAR</sequence>
<dbReference type="GO" id="GO:0052621">
    <property type="term" value="F:diguanylate cyclase activity"/>
    <property type="evidence" value="ECO:0007669"/>
    <property type="project" value="UniProtKB-EC"/>
</dbReference>
<evidence type="ECO:0000259" key="5">
    <source>
        <dbReference type="PROSITE" id="PS50887"/>
    </source>
</evidence>
<feature type="transmembrane region" description="Helical" evidence="4">
    <location>
        <begin position="150"/>
        <end position="170"/>
    </location>
</feature>
<dbReference type="PANTHER" id="PTHR45138">
    <property type="entry name" value="REGULATORY COMPONENTS OF SENSORY TRANSDUCTION SYSTEM"/>
    <property type="match status" value="1"/>
</dbReference>
<keyword evidence="4" id="KW-0472">Membrane</keyword>
<dbReference type="PANTHER" id="PTHR45138:SF9">
    <property type="entry name" value="DIGUANYLATE CYCLASE DGCM-RELATED"/>
    <property type="match status" value="1"/>
</dbReference>
<dbReference type="InterPro" id="IPR000160">
    <property type="entry name" value="GGDEF_dom"/>
</dbReference>
<feature type="domain" description="GGDEF" evidence="5">
    <location>
        <begin position="256"/>
        <end position="389"/>
    </location>
</feature>
<dbReference type="InterPro" id="IPR029787">
    <property type="entry name" value="Nucleotide_cyclase"/>
</dbReference>
<evidence type="ECO:0000256" key="1">
    <source>
        <dbReference type="ARBA" id="ARBA00001946"/>
    </source>
</evidence>
<evidence type="ECO:0000313" key="7">
    <source>
        <dbReference type="Proteomes" id="UP000076276"/>
    </source>
</evidence>
<feature type="transmembrane region" description="Helical" evidence="4">
    <location>
        <begin position="123"/>
        <end position="145"/>
    </location>
</feature>
<evidence type="ECO:0000256" key="3">
    <source>
        <dbReference type="ARBA" id="ARBA00034247"/>
    </source>
</evidence>
<dbReference type="CDD" id="cd01949">
    <property type="entry name" value="GGDEF"/>
    <property type="match status" value="1"/>
</dbReference>
<dbReference type="NCBIfam" id="TIGR00254">
    <property type="entry name" value="GGDEF"/>
    <property type="match status" value="1"/>
</dbReference>
<dbReference type="FunFam" id="3.30.70.270:FF:000001">
    <property type="entry name" value="Diguanylate cyclase domain protein"/>
    <property type="match status" value="1"/>
</dbReference>
<dbReference type="PROSITE" id="PS50887">
    <property type="entry name" value="GGDEF"/>
    <property type="match status" value="1"/>
</dbReference>
<comment type="caution">
    <text evidence="6">The sequence shown here is derived from an EMBL/GenBank/DDBJ whole genome shotgun (WGS) entry which is preliminary data.</text>
</comment>
<evidence type="ECO:0000256" key="4">
    <source>
        <dbReference type="SAM" id="Phobius"/>
    </source>
</evidence>
<feature type="transmembrane region" description="Helical" evidence="4">
    <location>
        <begin position="190"/>
        <end position="215"/>
    </location>
</feature>
<dbReference type="EC" id="2.7.7.65" evidence="2"/>
<reference evidence="6 7" key="1">
    <citation type="submission" date="2016-03" db="EMBL/GenBank/DDBJ databases">
        <title>Acinetobacter genomospecies 28 strain ANC 4149.</title>
        <authorList>
            <person name="Radolfova-Krizova L."/>
            <person name="Nemec A."/>
        </authorList>
    </citation>
    <scope>NUCLEOTIDE SEQUENCE [LARGE SCALE GENOMIC DNA]</scope>
    <source>
        <strain evidence="6 7">ANC 4149</strain>
    </source>
</reference>
<dbReference type="RefSeq" id="WP_067668370.1">
    <property type="nucleotide sequence ID" value="NZ_CBCSIK010000003.1"/>
</dbReference>
<dbReference type="AlphaFoldDB" id="A0A151Y2L6"/>
<organism evidence="6 7">
    <name type="scientific">Acinetobacter pragensis</name>
    <dbReference type="NCBI Taxonomy" id="1806892"/>
    <lineage>
        <taxon>Bacteria</taxon>
        <taxon>Pseudomonadati</taxon>
        <taxon>Pseudomonadota</taxon>
        <taxon>Gammaproteobacteria</taxon>
        <taxon>Moraxellales</taxon>
        <taxon>Moraxellaceae</taxon>
        <taxon>Acinetobacter</taxon>
    </lineage>
</organism>
<feature type="transmembrane region" description="Helical" evidence="4">
    <location>
        <begin position="75"/>
        <end position="93"/>
    </location>
</feature>
<keyword evidence="4" id="KW-1133">Transmembrane helix</keyword>
<dbReference type="Pfam" id="PF00990">
    <property type="entry name" value="GGDEF"/>
    <property type="match status" value="1"/>
</dbReference>
<feature type="transmembrane region" description="Helical" evidence="4">
    <location>
        <begin position="36"/>
        <end position="55"/>
    </location>
</feature>
<feature type="transmembrane region" description="Helical" evidence="4">
    <location>
        <begin position="100"/>
        <end position="117"/>
    </location>
</feature>
<dbReference type="InterPro" id="IPR043128">
    <property type="entry name" value="Rev_trsase/Diguanyl_cyclase"/>
</dbReference>
<dbReference type="EMBL" id="LUAW01000017">
    <property type="protein sequence ID" value="KYQ72281.1"/>
    <property type="molecule type" value="Genomic_DNA"/>
</dbReference>
<comment type="cofactor">
    <cofactor evidence="1">
        <name>Mg(2+)</name>
        <dbReference type="ChEBI" id="CHEBI:18420"/>
    </cofactor>
</comment>
<dbReference type="Proteomes" id="UP000076276">
    <property type="component" value="Unassembled WGS sequence"/>
</dbReference>
<evidence type="ECO:0000256" key="2">
    <source>
        <dbReference type="ARBA" id="ARBA00012528"/>
    </source>
</evidence>
<dbReference type="SMART" id="SM00267">
    <property type="entry name" value="GGDEF"/>
    <property type="match status" value="1"/>
</dbReference>
<proteinExistence type="predicted"/>
<gene>
    <name evidence="6" type="ORF">AZH43_10915</name>
</gene>
<protein>
    <recommendedName>
        <fullName evidence="2">diguanylate cyclase</fullName>
        <ecNumber evidence="2">2.7.7.65</ecNumber>
    </recommendedName>
</protein>
<keyword evidence="7" id="KW-1185">Reference proteome</keyword>
<accession>A0A151Y2L6</accession>
<dbReference type="STRING" id="1806892.AZH43_10915"/>